<name>A0A1Q8ZRL6_9HYPH</name>
<proteinExistence type="predicted"/>
<dbReference type="STRING" id="1867956.BJF95_09375"/>
<dbReference type="EMBL" id="MKIM01000027">
    <property type="protein sequence ID" value="OLP44696.1"/>
    <property type="molecule type" value="Genomic_DNA"/>
</dbReference>
<evidence type="ECO:0000313" key="1">
    <source>
        <dbReference type="EMBL" id="OLP44696.1"/>
    </source>
</evidence>
<dbReference type="AlphaFoldDB" id="A0A1Q8ZRL6"/>
<dbReference type="InterPro" id="IPR025833">
    <property type="entry name" value="GDYXXLXY"/>
</dbReference>
<gene>
    <name evidence="1" type="ORF">BJF95_09375</name>
</gene>
<accession>A0A1Q8ZRL6</accession>
<evidence type="ECO:0008006" key="3">
    <source>
        <dbReference type="Google" id="ProtNLM"/>
    </source>
</evidence>
<protein>
    <recommendedName>
        <fullName evidence="3">GDYXXLXY domain-containing protein</fullName>
    </recommendedName>
</protein>
<dbReference type="RefSeq" id="WP_075640206.1">
    <property type="nucleotide sequence ID" value="NZ_MKIM01000027.1"/>
</dbReference>
<comment type="caution">
    <text evidence="1">The sequence shown here is derived from an EMBL/GenBank/DDBJ whole genome shotgun (WGS) entry which is preliminary data.</text>
</comment>
<dbReference type="Proteomes" id="UP000186894">
    <property type="component" value="Unassembled WGS sequence"/>
</dbReference>
<keyword evidence="2" id="KW-1185">Reference proteome</keyword>
<sequence>MLRNHVFRLISAAILLACFQTAVIGYQIGERTYILRTGVEIKLKTEAVDPRDLLRGDYVVLNYAISRLYNDQIVGERPAHRQEVRFHVRVAPGADGFAVLQEVSIAKLPPKPDSVVLVTEPVVYDPSFGKDASFVVQYGIERFYVPEGEGKEIEDARNRGAVSVTVRVSSGGKAQLKQLFIGDQPVYAQPDF</sequence>
<dbReference type="Pfam" id="PF14345">
    <property type="entry name" value="GDYXXLXY"/>
    <property type="match status" value="1"/>
</dbReference>
<dbReference type="OrthoDB" id="4868247at2"/>
<evidence type="ECO:0000313" key="2">
    <source>
        <dbReference type="Proteomes" id="UP000186894"/>
    </source>
</evidence>
<organism evidence="1 2">
    <name type="scientific">Rhizobium oryziradicis</name>
    <dbReference type="NCBI Taxonomy" id="1867956"/>
    <lineage>
        <taxon>Bacteria</taxon>
        <taxon>Pseudomonadati</taxon>
        <taxon>Pseudomonadota</taxon>
        <taxon>Alphaproteobacteria</taxon>
        <taxon>Hyphomicrobiales</taxon>
        <taxon>Rhizobiaceae</taxon>
        <taxon>Rhizobium/Agrobacterium group</taxon>
        <taxon>Rhizobium</taxon>
    </lineage>
</organism>
<reference evidence="1 2" key="1">
    <citation type="submission" date="2016-09" db="EMBL/GenBank/DDBJ databases">
        <title>Rhizobium oryziradicis sp. nov., isolated from the root of rice.</title>
        <authorList>
            <person name="Zhao J."/>
            <person name="Zhang X."/>
        </authorList>
    </citation>
    <scope>NUCLEOTIDE SEQUENCE [LARGE SCALE GENOMIC DNA]</scope>
    <source>
        <strain evidence="1 2">N19</strain>
    </source>
</reference>